<evidence type="ECO:0000313" key="2">
    <source>
        <dbReference type="EMBL" id="CAD7005603.1"/>
    </source>
</evidence>
<dbReference type="EMBL" id="CAJHJT010000034">
    <property type="protein sequence ID" value="CAD7005603.1"/>
    <property type="molecule type" value="Genomic_DNA"/>
</dbReference>
<accession>A0A811V7M8</accession>
<feature type="region of interest" description="Disordered" evidence="1">
    <location>
        <begin position="28"/>
        <end position="58"/>
    </location>
</feature>
<keyword evidence="3" id="KW-1185">Reference proteome</keyword>
<comment type="caution">
    <text evidence="2">The sequence shown here is derived from an EMBL/GenBank/DDBJ whole genome shotgun (WGS) entry which is preliminary data.</text>
</comment>
<reference evidence="2" key="1">
    <citation type="submission" date="2020-11" db="EMBL/GenBank/DDBJ databases">
        <authorList>
            <person name="Whitehead M."/>
        </authorList>
    </citation>
    <scope>NUCLEOTIDE SEQUENCE</scope>
    <source>
        <strain evidence="2">EGII</strain>
    </source>
</reference>
<protein>
    <submittedName>
        <fullName evidence="2">(Mediterranean fruit fly) hypothetical protein</fullName>
    </submittedName>
</protein>
<evidence type="ECO:0000313" key="3">
    <source>
        <dbReference type="Proteomes" id="UP000606786"/>
    </source>
</evidence>
<name>A0A811V7M8_CERCA</name>
<gene>
    <name evidence="2" type="ORF">CCAP1982_LOCUS13962</name>
</gene>
<proteinExistence type="predicted"/>
<evidence type="ECO:0000256" key="1">
    <source>
        <dbReference type="SAM" id="MobiDB-lite"/>
    </source>
</evidence>
<dbReference type="AlphaFoldDB" id="A0A811V7M8"/>
<feature type="non-terminal residue" evidence="2">
    <location>
        <position position="1"/>
    </location>
</feature>
<dbReference type="Proteomes" id="UP000606786">
    <property type="component" value="Unassembled WGS sequence"/>
</dbReference>
<organism evidence="2 3">
    <name type="scientific">Ceratitis capitata</name>
    <name type="common">Mediterranean fruit fly</name>
    <name type="synonym">Tephritis capitata</name>
    <dbReference type="NCBI Taxonomy" id="7213"/>
    <lineage>
        <taxon>Eukaryota</taxon>
        <taxon>Metazoa</taxon>
        <taxon>Ecdysozoa</taxon>
        <taxon>Arthropoda</taxon>
        <taxon>Hexapoda</taxon>
        <taxon>Insecta</taxon>
        <taxon>Pterygota</taxon>
        <taxon>Neoptera</taxon>
        <taxon>Endopterygota</taxon>
        <taxon>Diptera</taxon>
        <taxon>Brachycera</taxon>
        <taxon>Muscomorpha</taxon>
        <taxon>Tephritoidea</taxon>
        <taxon>Tephritidae</taxon>
        <taxon>Ceratitis</taxon>
        <taxon>Ceratitis</taxon>
    </lineage>
</organism>
<sequence length="58" mass="6762">DSMKLLPIPTAATKRTLKHTNSYIKLYAKQNQKPVPESKPEPEPSRNPNIRSRLHRQR</sequence>